<dbReference type="InterPro" id="IPR027994">
    <property type="entry name" value="WxL_dom"/>
</dbReference>
<dbReference type="Proteomes" id="UP000664495">
    <property type="component" value="Unassembled WGS sequence"/>
</dbReference>
<feature type="domain" description="WxL" evidence="2">
    <location>
        <begin position="33"/>
        <end position="239"/>
    </location>
</feature>
<feature type="chain" id="PRO_5046110322" evidence="1">
    <location>
        <begin position="30"/>
        <end position="241"/>
    </location>
</feature>
<gene>
    <name evidence="3" type="ORF">JZO85_15615</name>
</gene>
<evidence type="ECO:0000256" key="1">
    <source>
        <dbReference type="SAM" id="SignalP"/>
    </source>
</evidence>
<dbReference type="Pfam" id="PF13731">
    <property type="entry name" value="WxL"/>
    <property type="match status" value="1"/>
</dbReference>
<accession>A0ABS3HLA4</accession>
<keyword evidence="4" id="KW-1185">Reference proteome</keyword>
<reference evidence="3 4" key="1">
    <citation type="submission" date="2021-03" db="EMBL/GenBank/DDBJ databases">
        <title>Enterococcal diversity collection.</title>
        <authorList>
            <person name="Gilmore M.S."/>
            <person name="Schwartzman J."/>
            <person name="Van Tyne D."/>
            <person name="Martin M."/>
            <person name="Earl A.M."/>
            <person name="Manson A.L."/>
            <person name="Straub T."/>
            <person name="Salamzade R."/>
            <person name="Saavedra J."/>
            <person name="Lebreton F."/>
            <person name="Prichula J."/>
            <person name="Schaufler K."/>
            <person name="Gaca A."/>
            <person name="Sgardioli B."/>
            <person name="Wagenaar J."/>
            <person name="Strong T."/>
        </authorList>
    </citation>
    <scope>NUCLEOTIDE SEQUENCE [LARGE SCALE GENOMIC DNA]</scope>
    <source>
        <strain evidence="3 4">MJM16</strain>
    </source>
</reference>
<protein>
    <submittedName>
        <fullName evidence="3">WxL domain-containing protein</fullName>
    </submittedName>
</protein>
<feature type="signal peptide" evidence="1">
    <location>
        <begin position="1"/>
        <end position="29"/>
    </location>
</feature>
<dbReference type="RefSeq" id="WP_207109454.1">
    <property type="nucleotide sequence ID" value="NZ_JAFLVR010000036.1"/>
</dbReference>
<sequence>MNKKKLVTGLLSTAFLGGVLVTTALPADAATFSEKSTGSVTFKEGTLINPPTTDPDIDPGPDNGKIGLLYVPTEFIFEDTAVPTSVVTTTTVIPIAPTLSNPLTKRVAVGDVRGKRAAGWKLEAKLDAELTTGSKNLTAATITMTQGLKTLDPVTGVATTEAPTVHTPDTVTGSLTISPSSSLVMSASGESAPNKADGRGEGYWQGELTSINLNVPAGAMNLVAAGEQYSGTIDWTLTDSI</sequence>
<keyword evidence="1" id="KW-0732">Signal</keyword>
<dbReference type="EMBL" id="JAFLVR010000036">
    <property type="protein sequence ID" value="MBO0453690.1"/>
    <property type="molecule type" value="Genomic_DNA"/>
</dbReference>
<evidence type="ECO:0000313" key="3">
    <source>
        <dbReference type="EMBL" id="MBO0453690.1"/>
    </source>
</evidence>
<organism evidence="3 4">
    <name type="scientific">Candidatus Enterococcus murrayae</name>
    <dbReference type="NCBI Taxonomy" id="2815321"/>
    <lineage>
        <taxon>Bacteria</taxon>
        <taxon>Bacillati</taxon>
        <taxon>Bacillota</taxon>
        <taxon>Bacilli</taxon>
        <taxon>Lactobacillales</taxon>
        <taxon>Enterococcaceae</taxon>
        <taxon>Enterococcus</taxon>
    </lineage>
</organism>
<evidence type="ECO:0000313" key="4">
    <source>
        <dbReference type="Proteomes" id="UP000664495"/>
    </source>
</evidence>
<proteinExistence type="predicted"/>
<comment type="caution">
    <text evidence="3">The sequence shown here is derived from an EMBL/GenBank/DDBJ whole genome shotgun (WGS) entry which is preliminary data.</text>
</comment>
<name>A0ABS3HLA4_9ENTE</name>
<evidence type="ECO:0000259" key="2">
    <source>
        <dbReference type="Pfam" id="PF13731"/>
    </source>
</evidence>